<dbReference type="Proteomes" id="UP000396835">
    <property type="component" value="Unassembled WGS sequence"/>
</dbReference>
<evidence type="ECO:0000313" key="2">
    <source>
        <dbReference type="Proteomes" id="UP000396835"/>
    </source>
</evidence>
<protein>
    <submittedName>
        <fullName evidence="1">Uncharacterized protein</fullName>
    </submittedName>
</protein>
<name>A0A449I6A4_9BACE</name>
<proteinExistence type="predicted"/>
<sequence>MNKQTFAWTGRKRGSMDTVHTFMPAKASSDGYLPTRLI</sequence>
<reference evidence="1 2" key="1">
    <citation type="submission" date="2019-02" db="EMBL/GenBank/DDBJ databases">
        <authorList>
            <consortium name="Pathogen Informatics"/>
        </authorList>
    </citation>
    <scope>NUCLEOTIDE SEQUENCE [LARGE SCALE GENOMIC DNA]</scope>
    <source>
        <strain evidence="1 2">3012STDY7078512</strain>
    </source>
</reference>
<evidence type="ECO:0000313" key="1">
    <source>
        <dbReference type="EMBL" id="VFB14964.1"/>
    </source>
</evidence>
<dbReference type="AlphaFoldDB" id="A0A449I6A4"/>
<dbReference type="EMBL" id="CAACYH010000004">
    <property type="protein sequence ID" value="VFB14964.1"/>
    <property type="molecule type" value="Genomic_DNA"/>
</dbReference>
<organism evidence="1 2">
    <name type="scientific">Prevotella heparinolytica</name>
    <dbReference type="NCBI Taxonomy" id="28113"/>
    <lineage>
        <taxon>Bacteria</taxon>
        <taxon>Pseudomonadati</taxon>
        <taxon>Bacteroidota</taxon>
        <taxon>Bacteroidia</taxon>
        <taxon>Bacteroidales</taxon>
        <taxon>Bacteroidaceae</taxon>
        <taxon>Bacteroides</taxon>
    </lineage>
</organism>
<gene>
    <name evidence="1" type="ORF">NCTC7812_02534</name>
</gene>
<accession>A0A449I6A4</accession>